<accession>A0A5J4X4E7</accession>
<name>A0A5J4X4E7_9EUKA</name>
<comment type="caution">
    <text evidence="1">The sequence shown here is derived from an EMBL/GenBank/DDBJ whole genome shotgun (WGS) entry which is preliminary data.</text>
</comment>
<proteinExistence type="predicted"/>
<organism evidence="1 2">
    <name type="scientific">Streblomastix strix</name>
    <dbReference type="NCBI Taxonomy" id="222440"/>
    <lineage>
        <taxon>Eukaryota</taxon>
        <taxon>Metamonada</taxon>
        <taxon>Preaxostyla</taxon>
        <taxon>Oxymonadida</taxon>
        <taxon>Streblomastigidae</taxon>
        <taxon>Streblomastix</taxon>
    </lineage>
</organism>
<sequence>MKAVKRKREFEDIIHQLKRFRITEEEFLTKMFWIQGRKGTGKFEFSLDAASILKRDSELRHGFVQKNGGVSGDELPDMMILSDIEEQEQQVQNLMIRIIRGPVKINDERGRYELHPRIIVVTSQQTPDEYLKSYNKCRINQIIFAEPLEAYGTNSNISKDRNIQITSKLILESIEKMNII</sequence>
<dbReference type="Proteomes" id="UP000324800">
    <property type="component" value="Unassembled WGS sequence"/>
</dbReference>
<gene>
    <name evidence="1" type="ORF">EZS28_002926</name>
</gene>
<dbReference type="AlphaFoldDB" id="A0A5J4X4E7"/>
<dbReference type="EMBL" id="SNRW01000373">
    <property type="protein sequence ID" value="KAA6401545.1"/>
    <property type="molecule type" value="Genomic_DNA"/>
</dbReference>
<evidence type="ECO:0000313" key="2">
    <source>
        <dbReference type="Proteomes" id="UP000324800"/>
    </source>
</evidence>
<protein>
    <submittedName>
        <fullName evidence="1">Uncharacterized protein</fullName>
    </submittedName>
</protein>
<evidence type="ECO:0000313" key="1">
    <source>
        <dbReference type="EMBL" id="KAA6401545.1"/>
    </source>
</evidence>
<reference evidence="1 2" key="1">
    <citation type="submission" date="2019-03" db="EMBL/GenBank/DDBJ databases">
        <title>Single cell metagenomics reveals metabolic interactions within the superorganism composed of flagellate Streblomastix strix and complex community of Bacteroidetes bacteria on its surface.</title>
        <authorList>
            <person name="Treitli S.C."/>
            <person name="Kolisko M."/>
            <person name="Husnik F."/>
            <person name="Keeling P."/>
            <person name="Hampl V."/>
        </authorList>
    </citation>
    <scope>NUCLEOTIDE SEQUENCE [LARGE SCALE GENOMIC DNA]</scope>
    <source>
        <strain evidence="1">ST1C</strain>
    </source>
</reference>